<sequence>MSGRLTRVAPRETVRDRYLVHGTIAPRFVEAHAVTPADAIAFAPAGPREARAFAGMIADGSIRMAAAGRYYFDMAAYEAAAAARRARRVPVLLLLALLIAAVAMVFYRG</sequence>
<gene>
    <name evidence="2" type="ORF">HD841_001418</name>
</gene>
<dbReference type="Proteomes" id="UP000517753">
    <property type="component" value="Unassembled WGS sequence"/>
</dbReference>
<protein>
    <submittedName>
        <fullName evidence="2">Uncharacterized protein</fullName>
    </submittedName>
</protein>
<organism evidence="2 3">
    <name type="scientific">Sphingomonas melonis</name>
    <dbReference type="NCBI Taxonomy" id="152682"/>
    <lineage>
        <taxon>Bacteria</taxon>
        <taxon>Pseudomonadati</taxon>
        <taxon>Pseudomonadota</taxon>
        <taxon>Alphaproteobacteria</taxon>
        <taxon>Sphingomonadales</taxon>
        <taxon>Sphingomonadaceae</taxon>
        <taxon>Sphingomonas</taxon>
    </lineage>
</organism>
<accession>A0A7Y9FM21</accession>
<dbReference type="EMBL" id="JACCBY010000002">
    <property type="protein sequence ID" value="NYD89638.1"/>
    <property type="molecule type" value="Genomic_DNA"/>
</dbReference>
<evidence type="ECO:0000256" key="1">
    <source>
        <dbReference type="SAM" id="Phobius"/>
    </source>
</evidence>
<dbReference type="AlphaFoldDB" id="A0A7Y9FM21"/>
<keyword evidence="1" id="KW-0472">Membrane</keyword>
<proteinExistence type="predicted"/>
<reference evidence="2 3" key="1">
    <citation type="submission" date="2020-07" db="EMBL/GenBank/DDBJ databases">
        <authorList>
            <person name="Partida-Martinez L."/>
            <person name="Huntemann M."/>
            <person name="Clum A."/>
            <person name="Wang J."/>
            <person name="Palaniappan K."/>
            <person name="Ritter S."/>
            <person name="Chen I.-M."/>
            <person name="Stamatis D."/>
            <person name="Reddy T."/>
            <person name="O'Malley R."/>
            <person name="Daum C."/>
            <person name="Shapiro N."/>
            <person name="Ivanova N."/>
            <person name="Kyrpides N."/>
            <person name="Woyke T."/>
        </authorList>
    </citation>
    <scope>NUCLEOTIDE SEQUENCE [LARGE SCALE GENOMIC DNA]</scope>
    <source>
        <strain evidence="2 3">AS2.3</strain>
    </source>
</reference>
<dbReference type="RefSeq" id="WP_179508168.1">
    <property type="nucleotide sequence ID" value="NZ_JACCBY010000002.1"/>
</dbReference>
<reference evidence="2 3" key="2">
    <citation type="submission" date="2020-08" db="EMBL/GenBank/DDBJ databases">
        <title>The Agave Microbiome: Exploring the role of microbial communities in plant adaptations to desert environments.</title>
        <authorList>
            <person name="Partida-Martinez L.P."/>
        </authorList>
    </citation>
    <scope>NUCLEOTIDE SEQUENCE [LARGE SCALE GENOMIC DNA]</scope>
    <source>
        <strain evidence="2 3">AS2.3</strain>
    </source>
</reference>
<keyword evidence="3" id="KW-1185">Reference proteome</keyword>
<feature type="transmembrane region" description="Helical" evidence="1">
    <location>
        <begin position="89"/>
        <end position="107"/>
    </location>
</feature>
<name>A0A7Y9FM21_9SPHN</name>
<evidence type="ECO:0000313" key="3">
    <source>
        <dbReference type="Proteomes" id="UP000517753"/>
    </source>
</evidence>
<evidence type="ECO:0000313" key="2">
    <source>
        <dbReference type="EMBL" id="NYD89638.1"/>
    </source>
</evidence>
<keyword evidence="1" id="KW-0812">Transmembrane</keyword>
<comment type="caution">
    <text evidence="2">The sequence shown here is derived from an EMBL/GenBank/DDBJ whole genome shotgun (WGS) entry which is preliminary data.</text>
</comment>
<keyword evidence="1" id="KW-1133">Transmembrane helix</keyword>